<dbReference type="AlphaFoldDB" id="A0A0N1HZZ8"/>
<feature type="compositionally biased region" description="Polar residues" evidence="1">
    <location>
        <begin position="143"/>
        <end position="166"/>
    </location>
</feature>
<sequence length="603" mass="66050">MQQLFFRSRALRGTALPCYRASHAYLRARASLHDLDYSYRMISPLLAVPSHGNVSSVLGCSCRFMSSSTWQGSPKASSKKQKYSFTDNDVKTSSNTPKWVSTCNQSGAKRMSVSIRSSAQRQRARRTLPASSDLSFVEVRQTGEGTAQPTEAGVQHSSTKSPANVRSSDDVGPQKISSTSLSLDDCAMEAPSKGSSPSAAPFSNSGCGAASASNHHAAPPTATPTPTSKAEESPAEMPAVPKNVAVSAPDSGSSVPYSPPHPLLYSLSRFTEPVKRIILIRNGRSEANEDVATYVRTPDWRIPLVEEGKHESIAAGRALSELVGDEPVHFYYSPYIRSRQSLRYILQGYDEVRLNGPSRTQEWCEEEDDWDSASVAPSHGEGGTIGEQLLQAAGASTASAAAAGSCAGVRDAVSNDPTSGPGPTLLLKKDPSLVLNRGTSDSIIGVREDVRLRDGDIGRYINVEELMYHLQERERYGKFFYRFPYGESGADVCDRVTSFLDAFQRERVGFPMNTNVVIITHGLTMRMLIKRWFHLTVDTFHRMRSPPPGSLCTLTRLHHRSCFRLDESCVELMHLPLSLNKYNGYKYRNKQLLGSMSSGAPYM</sequence>
<gene>
    <name evidence="2" type="ORF">ABL78_7832</name>
</gene>
<dbReference type="SMART" id="SM00855">
    <property type="entry name" value="PGAM"/>
    <property type="match status" value="1"/>
</dbReference>
<keyword evidence="3" id="KW-1185">Reference proteome</keyword>
<dbReference type="Gene3D" id="3.40.50.1240">
    <property type="entry name" value="Phosphoglycerate mutase-like"/>
    <property type="match status" value="1"/>
</dbReference>
<dbReference type="VEuPathDB" id="TriTrypDB:Lsey_0429_0030"/>
<feature type="compositionally biased region" description="Polar residues" evidence="1">
    <location>
        <begin position="83"/>
        <end position="107"/>
    </location>
</feature>
<feature type="compositionally biased region" description="Low complexity" evidence="1">
    <location>
        <begin position="190"/>
        <end position="228"/>
    </location>
</feature>
<protein>
    <submittedName>
        <fullName evidence="2">Phosphoglycerate mutase putative (IPGAM)</fullName>
    </submittedName>
</protein>
<dbReference type="EMBL" id="LJSK01000429">
    <property type="protein sequence ID" value="KPI83144.1"/>
    <property type="molecule type" value="Genomic_DNA"/>
</dbReference>
<dbReference type="InterPro" id="IPR029033">
    <property type="entry name" value="His_PPase_superfam"/>
</dbReference>
<comment type="caution">
    <text evidence="2">The sequence shown here is derived from an EMBL/GenBank/DDBJ whole genome shotgun (WGS) entry which is preliminary data.</text>
</comment>
<dbReference type="InterPro" id="IPR013078">
    <property type="entry name" value="His_Pase_superF_clade-1"/>
</dbReference>
<accession>A0A0N1HZZ8</accession>
<dbReference type="PANTHER" id="PTHR46192">
    <property type="entry name" value="BROAD-RANGE ACID PHOSPHATASE DET1"/>
    <property type="match status" value="1"/>
</dbReference>
<dbReference type="SUPFAM" id="SSF53254">
    <property type="entry name" value="Phosphoglycerate mutase-like"/>
    <property type="match status" value="1"/>
</dbReference>
<proteinExistence type="predicted"/>
<organism evidence="2 3">
    <name type="scientific">Leptomonas seymouri</name>
    <dbReference type="NCBI Taxonomy" id="5684"/>
    <lineage>
        <taxon>Eukaryota</taxon>
        <taxon>Discoba</taxon>
        <taxon>Euglenozoa</taxon>
        <taxon>Kinetoplastea</taxon>
        <taxon>Metakinetoplastina</taxon>
        <taxon>Trypanosomatida</taxon>
        <taxon>Trypanosomatidae</taxon>
        <taxon>Leishmaniinae</taxon>
        <taxon>Leptomonas</taxon>
    </lineage>
</organism>
<evidence type="ECO:0000256" key="1">
    <source>
        <dbReference type="SAM" id="MobiDB-lite"/>
    </source>
</evidence>
<reference evidence="2 3" key="1">
    <citation type="journal article" date="2015" name="PLoS Pathog.">
        <title>Leptomonas seymouri: Adaptations to the Dixenous Life Cycle Analyzed by Genome Sequencing, Transcriptome Profiling and Co-infection with Leishmania donovani.</title>
        <authorList>
            <person name="Kraeva N."/>
            <person name="Butenko A."/>
            <person name="Hlavacova J."/>
            <person name="Kostygov A."/>
            <person name="Myskova J."/>
            <person name="Grybchuk D."/>
            <person name="Lestinova T."/>
            <person name="Votypka J."/>
            <person name="Volf P."/>
            <person name="Opperdoes F."/>
            <person name="Flegontov P."/>
            <person name="Lukes J."/>
            <person name="Yurchenko V."/>
        </authorList>
    </citation>
    <scope>NUCLEOTIDE SEQUENCE [LARGE SCALE GENOMIC DNA]</scope>
    <source>
        <strain evidence="2 3">ATCC 30220</strain>
    </source>
</reference>
<evidence type="ECO:0000313" key="3">
    <source>
        <dbReference type="Proteomes" id="UP000038009"/>
    </source>
</evidence>
<feature type="region of interest" description="Disordered" evidence="1">
    <location>
        <begin position="67"/>
        <end position="238"/>
    </location>
</feature>
<dbReference type="InterPro" id="IPR052765">
    <property type="entry name" value="PGM-Related"/>
</dbReference>
<name>A0A0N1HZZ8_LEPSE</name>
<dbReference type="OrthoDB" id="10261749at2759"/>
<evidence type="ECO:0000313" key="2">
    <source>
        <dbReference type="EMBL" id="KPI83144.1"/>
    </source>
</evidence>
<dbReference type="Pfam" id="PF00300">
    <property type="entry name" value="His_Phos_1"/>
    <property type="match status" value="1"/>
</dbReference>
<dbReference type="Proteomes" id="UP000038009">
    <property type="component" value="Unassembled WGS sequence"/>
</dbReference>
<feature type="compositionally biased region" description="Polar residues" evidence="1">
    <location>
        <begin position="67"/>
        <end position="76"/>
    </location>
</feature>